<feature type="compositionally biased region" description="Basic and acidic residues" evidence="13">
    <location>
        <begin position="185"/>
        <end position="194"/>
    </location>
</feature>
<keyword evidence="5" id="KW-0347">Helicase</keyword>
<dbReference type="PROSITE" id="PS00039">
    <property type="entry name" value="DEAD_ATP_HELICASE"/>
    <property type="match status" value="1"/>
</dbReference>
<keyword evidence="3" id="KW-0547">Nucleotide-binding</keyword>
<feature type="region of interest" description="Disordered" evidence="13">
    <location>
        <begin position="475"/>
        <end position="504"/>
    </location>
</feature>
<dbReference type="InterPro" id="IPR014014">
    <property type="entry name" value="RNA_helicase_DEAD_Q_motif"/>
</dbReference>
<evidence type="ECO:0000256" key="11">
    <source>
        <dbReference type="PROSITE-ProRule" id="PRU00552"/>
    </source>
</evidence>
<comment type="catalytic activity">
    <reaction evidence="10">
        <text>ATP + H2O = ADP + phosphate + H(+)</text>
        <dbReference type="Rhea" id="RHEA:13065"/>
        <dbReference type="ChEBI" id="CHEBI:15377"/>
        <dbReference type="ChEBI" id="CHEBI:15378"/>
        <dbReference type="ChEBI" id="CHEBI:30616"/>
        <dbReference type="ChEBI" id="CHEBI:43474"/>
        <dbReference type="ChEBI" id="CHEBI:456216"/>
        <dbReference type="EC" id="3.6.4.13"/>
    </reaction>
</comment>
<accession>A0AAD9G324</accession>
<feature type="compositionally biased region" description="Low complexity" evidence="13">
    <location>
        <begin position="1505"/>
        <end position="1518"/>
    </location>
</feature>
<feature type="compositionally biased region" description="Basic residues" evidence="13">
    <location>
        <begin position="475"/>
        <end position="487"/>
    </location>
</feature>
<dbReference type="PROSITE" id="PS51194">
    <property type="entry name" value="HELICASE_CTER"/>
    <property type="match status" value="1"/>
</dbReference>
<dbReference type="CDD" id="cd18787">
    <property type="entry name" value="SF2_C_DEAD"/>
    <property type="match status" value="1"/>
</dbReference>
<feature type="domain" description="Helicase ATP-binding" evidence="14">
    <location>
        <begin position="1120"/>
        <end position="1290"/>
    </location>
</feature>
<feature type="compositionally biased region" description="Polar residues" evidence="13">
    <location>
        <begin position="3007"/>
        <end position="3019"/>
    </location>
</feature>
<dbReference type="Proteomes" id="UP001259832">
    <property type="component" value="Unassembled WGS sequence"/>
</dbReference>
<keyword evidence="2 17" id="KW-0396">Initiation factor</keyword>
<keyword evidence="18" id="KW-1185">Reference proteome</keyword>
<feature type="region of interest" description="Disordered" evidence="13">
    <location>
        <begin position="1"/>
        <end position="199"/>
    </location>
</feature>
<evidence type="ECO:0000256" key="12">
    <source>
        <dbReference type="SAM" id="Coils"/>
    </source>
</evidence>
<comment type="caution">
    <text evidence="17">The sequence shown here is derived from an EMBL/GenBank/DDBJ whole genome shotgun (WGS) entry which is preliminary data.</text>
</comment>
<evidence type="ECO:0000259" key="14">
    <source>
        <dbReference type="PROSITE" id="PS51192"/>
    </source>
</evidence>
<dbReference type="GO" id="GO:0016787">
    <property type="term" value="F:hydrolase activity"/>
    <property type="evidence" value="ECO:0007669"/>
    <property type="project" value="UniProtKB-KW"/>
</dbReference>
<proteinExistence type="inferred from homology"/>
<feature type="compositionally biased region" description="Basic residues" evidence="13">
    <location>
        <begin position="3479"/>
        <end position="3493"/>
    </location>
</feature>
<dbReference type="FunFam" id="3.40.50.300:FF:000031">
    <property type="entry name" value="Eukaryotic initiation factor 4A-III"/>
    <property type="match status" value="1"/>
</dbReference>
<evidence type="ECO:0000256" key="9">
    <source>
        <dbReference type="ARBA" id="ARBA00024352"/>
    </source>
</evidence>
<reference evidence="17" key="1">
    <citation type="submission" date="2023-08" db="EMBL/GenBank/DDBJ databases">
        <title>Reference Genome Resource for the Citrus Pathogen Phytophthora citrophthora.</title>
        <authorList>
            <person name="Moller H."/>
            <person name="Coetzee B."/>
            <person name="Rose L.J."/>
            <person name="Van Niekerk J.M."/>
        </authorList>
    </citation>
    <scope>NUCLEOTIDE SEQUENCE</scope>
    <source>
        <strain evidence="17">STE-U-9442</strain>
    </source>
</reference>
<feature type="compositionally biased region" description="Basic residues" evidence="13">
    <location>
        <begin position="172"/>
        <end position="184"/>
    </location>
</feature>
<feature type="short sequence motif" description="Q motif" evidence="11">
    <location>
        <begin position="1089"/>
        <end position="1117"/>
    </location>
</feature>
<dbReference type="PROSITE" id="PS51195">
    <property type="entry name" value="Q_MOTIF"/>
    <property type="match status" value="1"/>
</dbReference>
<keyword evidence="6" id="KW-0067">ATP-binding</keyword>
<dbReference type="SMART" id="SM00490">
    <property type="entry name" value="HELICc"/>
    <property type="match status" value="1"/>
</dbReference>
<dbReference type="SUPFAM" id="SSF52540">
    <property type="entry name" value="P-loop containing nucleoside triphosphate hydrolases"/>
    <property type="match status" value="1"/>
</dbReference>
<feature type="domain" description="Helicase C-terminal" evidence="15">
    <location>
        <begin position="1301"/>
        <end position="1462"/>
    </location>
</feature>
<sequence length="4798" mass="551016">MHTGQIATISQSQSSSEERNPSMPMGLYERRTSPTASMESHSDEHDYDSGSSRPFRPPGAAGSQSVALAPSFPRPSFPQDEGGALRRQIPSRTTQDRAAAADNLLSLIQSVNPGRKPQYEQYNRGEEAPANRTQGWRRRNEYGSTSEELTPPAAVEQPVGRGRKRMEPPTSPKKRKVGRPAKKVVKTEDGEPKKKRDKKPTYIVRREKKAMLEAELVELKKQVVQLRRASGIPDSFFTEKERLQSKIQDNNRLRAESRKQDMLLRNAHAIMAAEYLMKCSESPIENFIHLTTDLKQRRAALVNLKEVKLKQADDFITERSKFLPQLTPWCQEGKFETEEGHFCAEKMDNTPFHGVRSVRQVFEALQFFFRNMEISISEMLGDITVREDDDSTASDAFSNHRLVSTMCHGVNVEKNIVKFFKLVETDGDDHEGNAPYALVATDSVDVDDIYPYVPEERIRMDINAAMKFTEHFCKRPPNRKKKTRTRHPLYGDGGFPYPRDPEEDEDDEYERVVVLTRFFRVKLHHTEMDIPPHVLQEVRQGLACFSDTMVQSMHRVIYESRKATYVKRKEEQQELQEQIQALEQHLAALKAQKDSGTSQLKELYESVAVNEAMKSAVDQHQLAVANAQSLVSQWLQTHSKNPMGFCVRLGREWAERRETLLSMKDERLARGFRYVTARCQHLDALKPHFSEEKFEDVNGDFCCVRNEVIPFPGVQSMRKVFDAVKFTLDTLEINISEQLGHITVRDDYDAVEADSFTCNYRLTSGIDSGVSTELNAVAFGRYVENPTEFSKEPYAIMAIDSVDQDELHPYHPQECTRKVLNGTVVLVAVPHKQNGIKGQADTQVEIVMLRSMSRLVGQNLKFQMLLCRSYETILRAGVKSFWKLSDGLCMRHSTFRKLLERAEDLLLEMKKVLQGKTFSDPSASFNDTFVEKEGEKETFVMQANMTLPFCKEATANALWKVLSSDKIDKYCYYHQIIHKTETVVAQVFGIKFMDGCLSADFRGRYIFSKFKDEGRTVIVWVAESELIELNGEKLSGVQGGTRGWIHISEHESAMTKKTLVRSYSRTRLVDEEDGDTVEFTTSKDITVFPTFEAMGLKEDLLRGIYSYGFEKPSAIQQRAIKPAIQGRDLIAQSQSGTGKTAVFSISVLQSLDTSSNETQALVISPTRELAEQTQKVVLALGDFMNVQCHACIGGKSVGEDIRRLDFGVQVVSGTPGRIFDMIRRRNLRTRNIKMLVIDEADEMLNKGFKEQIYDIYRYLPPSTQVLLVSATMPQEVLDLTRKFMNEPVKVLVKRDELTLEGIKQFFVAVEKEEWKFDTLCDLYDTLTITQAVIFCNTKRKVDWLTSKMREANFTVSAMHGDMPQKERDAIMQEFRSGGSRVLITTDVWGRGLDVQQVSLVICYDLPNNRELYIHRIGRSGRFGRKGVAINFVKDDDIRILRDIEQYYSTQIDEMPMNVTEALESPTRLVTDVATQWLASMDEMRDEEAAPGKTSPKTQTERTKSPTDSFISPSASSSPVTKKRELNGEEVQEVQKKRPKRKFRKSTINVRKEEKAHLLEELAELHTKMEEIKARAFATCVGVEARTPSEMQSANRVLRRAIQKQQLEYTKVHALMSEYSLFNIRVGSPIHHHIHLQKDTHARRATLLSLKSRVLEDGARFLNDRRPRVDPLKPMREDHGYEASNGDFYATYISTMQFENTVKQVYDILLAYFSSIEISVSEKLGNITIREDDDNMAPGITQNRLVSTTIGGLRMESNTVYFSRYEPGDEDAGHQNGYGIFVADYVDDDDLNPYHPHERIRRDFTAVLELTSYPIRHGVRARSKNTNEGRVVVLTRWVHSKVYHPEYDIPQSGWHEMRDNTERWIQTLHHTMMERLSPVVCCHEMNDYLARLDGDATGQKRATRLTGGHHPAVNGASSLTPSFPQAEMPFQSLNAMPNPALLRVSAPYTASTSSSPLSSSSSTTADVVDPAKAWVALMERRGVVNNATPREEMMRPRSASLEQYTRLSRGEDVTYTTKKRGIEEEQRPQSTSGEEGKSCTAAVKPKRKRKYRKATHTIRKEEKERLLNEVEALKAQIADLRSHAKVPFDENEEIMKRKYEAGRVLREGIQQRQQLFSQLSSIMSEYTLCTIQSGSPLQDYIVLKNDEQSRHDTLAAIKIRKMEKAQRFMQMRRPKLDPCNTMGEERRYEAENGDFCSTRFTVTQFEDAQSVKQVFDLLLFYFCNIEISISEKIGHITIREDDGNDDKGIVQNRLVSMTHKNVKLESNTVMFSQYYDCSTDKNNGPGDGSFGIIVADFVDEDERHPYVPSQRVRRDVNAVLEIREVVPQRPKSMAGSSPSRKSVVVLSRWVQNRMHYPKFPEEKERLLKEMEILNKEMAALKKRAIDPSFSVDRLVRKSQRRVLQEGVETHMRTFCKALSIMSDYTLCNIQAGTPLQERIILKKDSDSRHESLQGMKARKLKSGEDFLKIRRSELDPFKALVEDQRYETDCGGFSSARFSIMQFEGIQSVKQVFDLVLFYFSNMEISVSEKLETLVTIRENDDDGMTEGITQNCLMSTTTHLGMQMESNTIMFSEFSERNDTQCSDRGYGIVVSEFVDSDERYPYCPLQRVRKDVNGVIEVRGYNRPKDNELVVVMTRWVQNTLHRPEFPMAEEKERLLKEMEMLNAQLATLKQYVLASLGNVDPETARSIQVGRELRDDVHMNQQKFGEVASIMSEFSLCNARAGSPLHDKIMLKRDQDSRRKMLRVLKTTKMPKAERFLQLRRPNTNLRKICDEGRRFEMDNGDFFSERLSVTQFKDAQSVRQIFDLLLFYYCNLEISISEKIGHITVRLDEDNGNKSITQNRLVSTTIRDLKVESNTLTFAHFHEHNDDKKRIHGDGDYGMIVMDYADDDEKYPYQSTECIRKDVVAVMEVRECPRQSDDSKMTVVFTRWVQSKLHVPQFPVATKDWYELRDKMDLFGKTMQRRFLPLLHAAQVCTGTNPVTGDPHLRGTQSLPRQKKTVGAMRNWKQSQDSSWNSSPEAVESTRVLLRSKRRVSERDEPEDSYSDQQEEESEEVVVVVKRKKKRGYRKATHTIRKVSYETYAYAVYQEEIDHLRVELAELQAEMAELQHKAFTPKLEDQNEEERQLYTNVLHNAVKKHQEAFVEIQSMMTAYAACNIQAGSPIQRRIILSKDELSRRNALRAMKPLKLQDAREFFNRRVSRVNPLKSMSEDYRFENDNGDYWAVRFATSQFEAAKSVKQVFDLVLYYLCNIEISVSEKIGHLTVREDDDNSEEGITQNCLTSETGKGLRMESNTVVFSEYTGDKQNGYGLIVADFVDEDERYPYRPAEQIRKDVNTVMEVRSFTRQRPDQIGEPYIESQEQERVVVLTRWSHSRLRHPNFPVRKDGWYELRENMDHWSRSIHETIMENDRYYRSLLLGPRVSSVVSPTSSSSSTRSVEDGSAHTLLALKTSMKNPLDRRKREKHTMESENEESEPKQKKRPKRKYRKATHTLRKEEKERLQIELKGLQARMEELKQQALASFGRPGQKDKDRVIASKVLRDAVQSQQLEFANIQGIMSEYALSTIQAGSPLQRFIHLGRDGESRRETLLAMKPLKLSDADHFLRQRRPNVDPCRPMCEDHRYELSNGDFCSTRFTTIQFHGVGSVRQVFDMLVQYFCNIEISISEKLGHITIREDDDSGDKGVTQNRLVSTTINGLLMESNTVLFSQFFEPDQQPGHERGRGLIVADFVDEDERHPYRPGERVRRDINAILELTSYTRKVATIGPQPVPGTFGEEIERREESVVVLTRWIFSQLHQPSYSVHPGSWEEMRDNMDRWGETMHRSMKRKATNTVRREEAEALKKEIAVLQGRAQQLQAHAELTALTPKEHLQLLARSLRTKYALEELVQDQKMVFAGAQSELTNFQEKQVWNPLYTYIHLPQCWNKRKQIIVGLQDEKLTNAVQYVQARSQHLNLLRRHSSEDRYEDADGVFCCNRFEVNQLVGVRSMKEVYEAAKFFFTNVEISTTEALGHITVREDYDSIGDDGSISSFRLISARPSGIVTESNKVLYNRYFDHHELLGERPCAVMVTDNVDIDELHPYDPKSRVRLDVSATLVMTEVKRKKQSKRNHGGLENADSTEDEELTVIIQCVTFLKALAPEIDVSTDALNAIADGSASWIKPRQRTRVPTYVARKEEARALTDEVKALEKQLFVLQDTRNGGDIQLITAKNLALRKLVSLQQLALASTSSMLSSHISSQTENPIKMYIHLPKQWTERRKTLVELKEAKFQQCRDYLDARCRELDMTRDQLSQQRYEDVDGNSIYQIFEVTRFRGKTLQQVYDAVVSFMFNMEISISENLGDITVRDDYDTVDNDVYISNHRLISKHDGVTSEVNAVTFAQCFNGLGSSSFAMLTSDSVDADDLHPYNSSEFVRRDVSAAVLLSEEKSGDFSEEGEEVAVVLRGVFFMKICSPSFEVPEHVLADVQERTAKWPKVMLQSRKEEKQQLSNQVQVLQEQVDELREKVKMSRSEEELELWKAKSSKRILERTIRDQQMNIAQTQMKLLQIQENMATNPLYRPIHLPKEWNDRRRVLVGLKDEMITRGLQYVTARSKPLDLGKAHFSDHVYENENGDVCCDRFEFIHFNGVKSVKQVYEALKFFVDNMEISISEKLGHTTVREGYDSEDGGPSITHFHLVSKPKEDLTVEMNSATCMEYFEHHRHFNGPCGVMVTDNVDTDELYPYSPRDRVRRDVSVAIVFTELSKGKEGVTVLMQRAAFLTIRNPEFKLSASSMNSLREGATGASSWGNITVQAIREYVQTN</sequence>
<feature type="coiled-coil region" evidence="12">
    <location>
        <begin position="4170"/>
        <end position="4197"/>
    </location>
</feature>
<dbReference type="GO" id="GO:0005524">
    <property type="term" value="F:ATP binding"/>
    <property type="evidence" value="ECO:0007669"/>
    <property type="project" value="UniProtKB-KW"/>
</dbReference>
<evidence type="ECO:0000256" key="6">
    <source>
        <dbReference type="ARBA" id="ARBA00022840"/>
    </source>
</evidence>
<organism evidence="17 18">
    <name type="scientific">Phytophthora citrophthora</name>
    <dbReference type="NCBI Taxonomy" id="4793"/>
    <lineage>
        <taxon>Eukaryota</taxon>
        <taxon>Sar</taxon>
        <taxon>Stramenopiles</taxon>
        <taxon>Oomycota</taxon>
        <taxon>Peronosporomycetes</taxon>
        <taxon>Peronosporales</taxon>
        <taxon>Peronosporaceae</taxon>
        <taxon>Phytophthora</taxon>
    </lineage>
</organism>
<evidence type="ECO:0000313" key="17">
    <source>
        <dbReference type="EMBL" id="KAK1930851.1"/>
    </source>
</evidence>
<keyword evidence="8" id="KW-0648">Protein biosynthesis</keyword>
<dbReference type="InterPro" id="IPR000629">
    <property type="entry name" value="RNA-helicase_DEAD-box_CS"/>
</dbReference>
<dbReference type="Pfam" id="PF00270">
    <property type="entry name" value="DEAD"/>
    <property type="match status" value="1"/>
</dbReference>
<name>A0AAD9G324_9STRA</name>
<dbReference type="InterPro" id="IPR011545">
    <property type="entry name" value="DEAD/DEAH_box_helicase_dom"/>
</dbReference>
<feature type="compositionally biased region" description="Low complexity" evidence="13">
    <location>
        <begin position="3424"/>
        <end position="3437"/>
    </location>
</feature>
<dbReference type="EC" id="3.6.4.13" evidence="1"/>
<dbReference type="GO" id="GO:0003723">
    <property type="term" value="F:RNA binding"/>
    <property type="evidence" value="ECO:0007669"/>
    <property type="project" value="UniProtKB-KW"/>
</dbReference>
<gene>
    <name evidence="17" type="ORF">P3T76_013808</name>
</gene>
<dbReference type="GO" id="GO:0003743">
    <property type="term" value="F:translation initiation factor activity"/>
    <property type="evidence" value="ECO:0007669"/>
    <property type="project" value="UniProtKB-KW"/>
</dbReference>
<comment type="similarity">
    <text evidence="9">Belongs to the DEAD box helicase family. eIF4A subfamily.</text>
</comment>
<feature type="coiled-coil region" evidence="12">
    <location>
        <begin position="4475"/>
        <end position="4548"/>
    </location>
</feature>
<feature type="region of interest" description="Disordered" evidence="13">
    <location>
        <begin position="2015"/>
        <end position="2054"/>
    </location>
</feature>
<protein>
    <recommendedName>
        <fullName evidence="1">RNA helicase</fullName>
        <ecNumber evidence="1">3.6.4.13</ecNumber>
    </recommendedName>
</protein>
<dbReference type="GO" id="GO:0003724">
    <property type="term" value="F:RNA helicase activity"/>
    <property type="evidence" value="ECO:0007669"/>
    <property type="project" value="UniProtKB-EC"/>
</dbReference>
<feature type="region of interest" description="Disordered" evidence="13">
    <location>
        <begin position="1483"/>
        <end position="1545"/>
    </location>
</feature>
<evidence type="ECO:0000256" key="4">
    <source>
        <dbReference type="ARBA" id="ARBA00022801"/>
    </source>
</evidence>
<evidence type="ECO:0000256" key="8">
    <source>
        <dbReference type="ARBA" id="ARBA00022917"/>
    </source>
</evidence>
<feature type="region of interest" description="Disordered" evidence="13">
    <location>
        <begin position="3424"/>
        <end position="3494"/>
    </location>
</feature>
<dbReference type="Gene3D" id="3.40.50.300">
    <property type="entry name" value="P-loop containing nucleotide triphosphate hydrolases"/>
    <property type="match status" value="2"/>
</dbReference>
<evidence type="ECO:0000256" key="13">
    <source>
        <dbReference type="SAM" id="MobiDB-lite"/>
    </source>
</evidence>
<dbReference type="InterPro" id="IPR001650">
    <property type="entry name" value="Helicase_C-like"/>
</dbReference>
<evidence type="ECO:0000256" key="3">
    <source>
        <dbReference type="ARBA" id="ARBA00022741"/>
    </source>
</evidence>
<dbReference type="Pfam" id="PF00271">
    <property type="entry name" value="Helicase_C"/>
    <property type="match status" value="1"/>
</dbReference>
<evidence type="ECO:0000259" key="16">
    <source>
        <dbReference type="PROSITE" id="PS51195"/>
    </source>
</evidence>
<evidence type="ECO:0000313" key="18">
    <source>
        <dbReference type="Proteomes" id="UP001259832"/>
    </source>
</evidence>
<evidence type="ECO:0000256" key="2">
    <source>
        <dbReference type="ARBA" id="ARBA00022540"/>
    </source>
</evidence>
<feature type="coiled-coil region" evidence="12">
    <location>
        <begin position="2055"/>
        <end position="2082"/>
    </location>
</feature>
<dbReference type="PROSITE" id="PS51192">
    <property type="entry name" value="HELICASE_ATP_BIND_1"/>
    <property type="match status" value="1"/>
</dbReference>
<evidence type="ECO:0000256" key="7">
    <source>
        <dbReference type="ARBA" id="ARBA00022884"/>
    </source>
</evidence>
<dbReference type="SMART" id="SM00487">
    <property type="entry name" value="DEXDc"/>
    <property type="match status" value="1"/>
</dbReference>
<dbReference type="InterPro" id="IPR014001">
    <property type="entry name" value="Helicase_ATP-bd"/>
</dbReference>
<keyword evidence="7" id="KW-0694">RNA-binding</keyword>
<feature type="coiled-coil region" evidence="12">
    <location>
        <begin position="3085"/>
        <end position="3112"/>
    </location>
</feature>
<evidence type="ECO:0000256" key="5">
    <source>
        <dbReference type="ARBA" id="ARBA00022806"/>
    </source>
</evidence>
<evidence type="ECO:0000259" key="15">
    <source>
        <dbReference type="PROSITE" id="PS51194"/>
    </source>
</evidence>
<keyword evidence="12" id="KW-0175">Coiled coil</keyword>
<feature type="domain" description="DEAD-box RNA helicase Q" evidence="16">
    <location>
        <begin position="1089"/>
        <end position="1117"/>
    </location>
</feature>
<dbReference type="FunFam" id="3.40.50.300:FF:000089">
    <property type="entry name" value="Eukaryotic initiation factor 4A-II"/>
    <property type="match status" value="1"/>
</dbReference>
<evidence type="ECO:0000256" key="10">
    <source>
        <dbReference type="ARBA" id="ARBA00047984"/>
    </source>
</evidence>
<feature type="coiled-coil region" evidence="12">
    <location>
        <begin position="209"/>
        <end position="260"/>
    </location>
</feature>
<dbReference type="EMBL" id="JASMQC010000037">
    <property type="protein sequence ID" value="KAK1930851.1"/>
    <property type="molecule type" value="Genomic_DNA"/>
</dbReference>
<feature type="compositionally biased region" description="Acidic residues" evidence="13">
    <location>
        <begin position="3039"/>
        <end position="3054"/>
    </location>
</feature>
<keyword evidence="4" id="KW-0378">Hydrolase</keyword>
<dbReference type="CDD" id="cd18045">
    <property type="entry name" value="DEADc_EIF4AIII_DDX48"/>
    <property type="match status" value="1"/>
</dbReference>
<feature type="compositionally biased region" description="Basic and acidic residues" evidence="13">
    <location>
        <begin position="3457"/>
        <end position="3469"/>
    </location>
</feature>
<dbReference type="PANTHER" id="PTHR47958">
    <property type="entry name" value="ATP-DEPENDENT RNA HELICASE DBP3"/>
    <property type="match status" value="1"/>
</dbReference>
<dbReference type="InterPro" id="IPR027417">
    <property type="entry name" value="P-loop_NTPase"/>
</dbReference>
<feature type="compositionally biased region" description="Basic residues" evidence="13">
    <location>
        <begin position="2043"/>
        <end position="2054"/>
    </location>
</feature>
<evidence type="ECO:0000256" key="1">
    <source>
        <dbReference type="ARBA" id="ARBA00012552"/>
    </source>
</evidence>
<feature type="coiled-coil region" evidence="12">
    <location>
        <begin position="565"/>
        <end position="599"/>
    </location>
</feature>
<feature type="region of interest" description="Disordered" evidence="13">
    <location>
        <begin position="2980"/>
        <end position="3054"/>
    </location>
</feature>